<dbReference type="HOGENOM" id="CLU_984839_0_0_1"/>
<sequence length="283" mass="29983">MGNNLEKVFRDDEYEVTLRIKKVDHGGRGQQANGAANGNAEQTPAAEAMPKYAVPNGDSRARKSADDRSMRARKILKVGALDEANSSDSEQQQPLEEGATPRTGRYAGRKTSCMKWSNSGLDMSVLKSHLSPNFHVTVPPEFVAMHGSFFEISNGVQGKSLEIEEITKTRFKFKKQHWAQIVHEHNLQLNDTVHFEMEGKSKLRIEKGHSLAQYTPAEPSASPPPYPNTGPGGAELYSPGVTDSAGAATSGAATPAAAGVATATATAAAAAGPESSPAEGVAA</sequence>
<dbReference type="InterPro" id="IPR015300">
    <property type="entry name" value="DNA-bd_pseudobarrel_sf"/>
</dbReference>
<keyword evidence="1" id="KW-0805">Transcription regulation</keyword>
<dbReference type="AlphaFoldDB" id="D8SLZ0"/>
<dbReference type="GO" id="GO:0003677">
    <property type="term" value="F:DNA binding"/>
    <property type="evidence" value="ECO:0007669"/>
    <property type="project" value="UniProtKB-KW"/>
</dbReference>
<evidence type="ECO:0008006" key="8">
    <source>
        <dbReference type="Google" id="ProtNLM"/>
    </source>
</evidence>
<evidence type="ECO:0000313" key="6">
    <source>
        <dbReference type="EMBL" id="EFJ14512.1"/>
    </source>
</evidence>
<keyword evidence="4" id="KW-0539">Nucleus</keyword>
<gene>
    <name evidence="6" type="ORF">SELMODRAFT_445871</name>
</gene>
<dbReference type="Gene3D" id="2.40.330.10">
    <property type="entry name" value="DNA-binding pseudobarrel domain"/>
    <property type="match status" value="1"/>
</dbReference>
<dbReference type="KEGG" id="smo:SELMODRAFT_445871"/>
<feature type="region of interest" description="Disordered" evidence="5">
    <location>
        <begin position="22"/>
        <end position="106"/>
    </location>
</feature>
<keyword evidence="3" id="KW-0804">Transcription</keyword>
<evidence type="ECO:0000256" key="4">
    <source>
        <dbReference type="ARBA" id="ARBA00023242"/>
    </source>
</evidence>
<dbReference type="EMBL" id="GL377627">
    <property type="protein sequence ID" value="EFJ14512.1"/>
    <property type="molecule type" value="Genomic_DNA"/>
</dbReference>
<feature type="compositionally biased region" description="Low complexity" evidence="5">
    <location>
        <begin position="244"/>
        <end position="283"/>
    </location>
</feature>
<dbReference type="Proteomes" id="UP000001514">
    <property type="component" value="Unassembled WGS sequence"/>
</dbReference>
<evidence type="ECO:0000256" key="2">
    <source>
        <dbReference type="ARBA" id="ARBA00023125"/>
    </source>
</evidence>
<evidence type="ECO:0000313" key="7">
    <source>
        <dbReference type="Proteomes" id="UP000001514"/>
    </source>
</evidence>
<feature type="region of interest" description="Disordered" evidence="5">
    <location>
        <begin position="214"/>
        <end position="283"/>
    </location>
</feature>
<evidence type="ECO:0000256" key="3">
    <source>
        <dbReference type="ARBA" id="ARBA00023163"/>
    </source>
</evidence>
<feature type="compositionally biased region" description="Basic and acidic residues" evidence="5">
    <location>
        <begin position="59"/>
        <end position="70"/>
    </location>
</feature>
<name>D8SLZ0_SELML</name>
<dbReference type="Gramene" id="EFJ14512">
    <property type="protein sequence ID" value="EFJ14512"/>
    <property type="gene ID" value="SELMODRAFT_445871"/>
</dbReference>
<accession>D8SLZ0</accession>
<evidence type="ECO:0000256" key="5">
    <source>
        <dbReference type="SAM" id="MobiDB-lite"/>
    </source>
</evidence>
<protein>
    <recommendedName>
        <fullName evidence="8">TF-B3 domain-containing protein</fullName>
    </recommendedName>
</protein>
<dbReference type="InParanoid" id="D8SLZ0"/>
<feature type="compositionally biased region" description="Polar residues" evidence="5">
    <location>
        <begin position="84"/>
        <end position="94"/>
    </location>
</feature>
<keyword evidence="2" id="KW-0238">DNA-binding</keyword>
<proteinExistence type="predicted"/>
<keyword evidence="7" id="KW-1185">Reference proteome</keyword>
<organism evidence="7">
    <name type="scientific">Selaginella moellendorffii</name>
    <name type="common">Spikemoss</name>
    <dbReference type="NCBI Taxonomy" id="88036"/>
    <lineage>
        <taxon>Eukaryota</taxon>
        <taxon>Viridiplantae</taxon>
        <taxon>Streptophyta</taxon>
        <taxon>Embryophyta</taxon>
        <taxon>Tracheophyta</taxon>
        <taxon>Lycopodiopsida</taxon>
        <taxon>Selaginellales</taxon>
        <taxon>Selaginellaceae</taxon>
        <taxon>Selaginella</taxon>
    </lineage>
</organism>
<reference evidence="6 7" key="1">
    <citation type="journal article" date="2011" name="Science">
        <title>The Selaginella genome identifies genetic changes associated with the evolution of vascular plants.</title>
        <authorList>
            <person name="Banks J.A."/>
            <person name="Nishiyama T."/>
            <person name="Hasebe M."/>
            <person name="Bowman J.L."/>
            <person name="Gribskov M."/>
            <person name="dePamphilis C."/>
            <person name="Albert V.A."/>
            <person name="Aono N."/>
            <person name="Aoyama T."/>
            <person name="Ambrose B.A."/>
            <person name="Ashton N.W."/>
            <person name="Axtell M.J."/>
            <person name="Barker E."/>
            <person name="Barker M.S."/>
            <person name="Bennetzen J.L."/>
            <person name="Bonawitz N.D."/>
            <person name="Chapple C."/>
            <person name="Cheng C."/>
            <person name="Correa L.G."/>
            <person name="Dacre M."/>
            <person name="DeBarry J."/>
            <person name="Dreyer I."/>
            <person name="Elias M."/>
            <person name="Engstrom E.M."/>
            <person name="Estelle M."/>
            <person name="Feng L."/>
            <person name="Finet C."/>
            <person name="Floyd S.K."/>
            <person name="Frommer W.B."/>
            <person name="Fujita T."/>
            <person name="Gramzow L."/>
            <person name="Gutensohn M."/>
            <person name="Harholt J."/>
            <person name="Hattori M."/>
            <person name="Heyl A."/>
            <person name="Hirai T."/>
            <person name="Hiwatashi Y."/>
            <person name="Ishikawa M."/>
            <person name="Iwata M."/>
            <person name="Karol K.G."/>
            <person name="Koehler B."/>
            <person name="Kolukisaoglu U."/>
            <person name="Kubo M."/>
            <person name="Kurata T."/>
            <person name="Lalonde S."/>
            <person name="Li K."/>
            <person name="Li Y."/>
            <person name="Litt A."/>
            <person name="Lyons E."/>
            <person name="Manning G."/>
            <person name="Maruyama T."/>
            <person name="Michael T.P."/>
            <person name="Mikami K."/>
            <person name="Miyazaki S."/>
            <person name="Morinaga S."/>
            <person name="Murata T."/>
            <person name="Mueller-Roeber B."/>
            <person name="Nelson D.R."/>
            <person name="Obara M."/>
            <person name="Oguri Y."/>
            <person name="Olmstead R.G."/>
            <person name="Onodera N."/>
            <person name="Petersen B.L."/>
            <person name="Pils B."/>
            <person name="Prigge M."/>
            <person name="Rensing S.A."/>
            <person name="Riano-Pachon D.M."/>
            <person name="Roberts A.W."/>
            <person name="Sato Y."/>
            <person name="Scheller H.V."/>
            <person name="Schulz B."/>
            <person name="Schulz C."/>
            <person name="Shakirov E.V."/>
            <person name="Shibagaki N."/>
            <person name="Shinohara N."/>
            <person name="Shippen D.E."/>
            <person name="Soerensen I."/>
            <person name="Sotooka R."/>
            <person name="Sugimoto N."/>
            <person name="Sugita M."/>
            <person name="Sumikawa N."/>
            <person name="Tanurdzic M."/>
            <person name="Theissen G."/>
            <person name="Ulvskov P."/>
            <person name="Wakazuki S."/>
            <person name="Weng J.K."/>
            <person name="Willats W.W."/>
            <person name="Wipf D."/>
            <person name="Wolf P.G."/>
            <person name="Yang L."/>
            <person name="Zimmer A.D."/>
            <person name="Zhu Q."/>
            <person name="Mitros T."/>
            <person name="Hellsten U."/>
            <person name="Loque D."/>
            <person name="Otillar R."/>
            <person name="Salamov A."/>
            <person name="Schmutz J."/>
            <person name="Shapiro H."/>
            <person name="Lindquist E."/>
            <person name="Lucas S."/>
            <person name="Rokhsar D."/>
            <person name="Grigoriev I.V."/>
        </authorList>
    </citation>
    <scope>NUCLEOTIDE SEQUENCE [LARGE SCALE GENOMIC DNA]</scope>
</reference>
<feature type="compositionally biased region" description="Low complexity" evidence="5">
    <location>
        <begin position="30"/>
        <end position="42"/>
    </location>
</feature>
<dbReference type="SUPFAM" id="SSF101936">
    <property type="entry name" value="DNA-binding pseudobarrel domain"/>
    <property type="match status" value="1"/>
</dbReference>
<evidence type="ECO:0000256" key="1">
    <source>
        <dbReference type="ARBA" id="ARBA00023015"/>
    </source>
</evidence>